<name>A0A1Q2MGD0_9BACT</name>
<dbReference type="PANTHER" id="PTHR37321">
    <property type="entry name" value="EXPORTED PROTEIN-RELATED"/>
    <property type="match status" value="1"/>
</dbReference>
<dbReference type="InterPro" id="IPR048309">
    <property type="entry name" value="GxGYxYP_N_3rd"/>
</dbReference>
<dbReference type="Pfam" id="PF14323">
    <property type="entry name" value="GxGYxYP_C"/>
    <property type="match status" value="1"/>
</dbReference>
<dbReference type="OrthoDB" id="3799094at2"/>
<dbReference type="InterPro" id="IPR048310">
    <property type="entry name" value="GxGYxYP_N_2nd"/>
</dbReference>
<dbReference type="Gene3D" id="3.20.20.490">
    <property type="entry name" value="GxGYxYP glycoside hydrolase, C-terminal domain"/>
    <property type="match status" value="1"/>
</dbReference>
<organism evidence="4 5">
    <name type="scientific">Limihaloglobus sulfuriphilus</name>
    <dbReference type="NCBI Taxonomy" id="1851148"/>
    <lineage>
        <taxon>Bacteria</taxon>
        <taxon>Pseudomonadati</taxon>
        <taxon>Planctomycetota</taxon>
        <taxon>Phycisphaerae</taxon>
        <taxon>Sedimentisphaerales</taxon>
        <taxon>Sedimentisphaeraceae</taxon>
        <taxon>Limihaloglobus</taxon>
    </lineage>
</organism>
<proteinExistence type="predicted"/>
<dbReference type="InterPro" id="IPR025832">
    <property type="entry name" value="GxGYxYP_C"/>
</dbReference>
<accession>A0A1Q2MGD0</accession>
<gene>
    <name evidence="4" type="ORF">SMSP2_01740</name>
</gene>
<feature type="domain" description="GxGYxYP putative glycoside hydrolase C-terminal" evidence="1">
    <location>
        <begin position="325"/>
        <end position="570"/>
    </location>
</feature>
<evidence type="ECO:0000313" key="4">
    <source>
        <dbReference type="EMBL" id="AQQ71367.1"/>
    </source>
</evidence>
<dbReference type="EMBL" id="CP019646">
    <property type="protein sequence ID" value="AQQ71367.1"/>
    <property type="molecule type" value="Genomic_DNA"/>
</dbReference>
<feature type="domain" description="GxGYxYP putative glycoside hydrolase second N-terminal" evidence="2">
    <location>
        <begin position="125"/>
        <end position="192"/>
    </location>
</feature>
<evidence type="ECO:0000259" key="2">
    <source>
        <dbReference type="Pfam" id="PF20957"/>
    </source>
</evidence>
<dbReference type="STRING" id="1851148.SMSP2_01740"/>
<dbReference type="Pfam" id="PF20957">
    <property type="entry name" value="GxGYxYP_N_2nd"/>
    <property type="match status" value="1"/>
</dbReference>
<evidence type="ECO:0000313" key="5">
    <source>
        <dbReference type="Proteomes" id="UP000188181"/>
    </source>
</evidence>
<dbReference type="Proteomes" id="UP000188181">
    <property type="component" value="Chromosome"/>
</dbReference>
<keyword evidence="5" id="KW-1185">Reference proteome</keyword>
<dbReference type="PROSITE" id="PS51257">
    <property type="entry name" value="PROKAR_LIPOPROTEIN"/>
    <property type="match status" value="1"/>
</dbReference>
<dbReference type="InterPro" id="IPR038410">
    <property type="entry name" value="GxGYxYP_C_sf"/>
</dbReference>
<dbReference type="Pfam" id="PF20958">
    <property type="entry name" value="GxGYxYP_N_3rd"/>
    <property type="match status" value="1"/>
</dbReference>
<dbReference type="RefSeq" id="WP_146683551.1">
    <property type="nucleotide sequence ID" value="NZ_CP019646.1"/>
</dbReference>
<reference evidence="5" key="1">
    <citation type="submission" date="2017-02" db="EMBL/GenBank/DDBJ databases">
        <title>Comparative genomics and description of representatives of a novel lineage of planctomycetes thriving in anoxic sediments.</title>
        <authorList>
            <person name="Spring S."/>
            <person name="Bunk B."/>
            <person name="Sproer C."/>
        </authorList>
    </citation>
    <scope>NUCLEOTIDE SEQUENCE [LARGE SCALE GENOMIC DNA]</scope>
    <source>
        <strain evidence="5">SM-Chi-D1</strain>
    </source>
</reference>
<evidence type="ECO:0000259" key="1">
    <source>
        <dbReference type="Pfam" id="PF14323"/>
    </source>
</evidence>
<sequence precursor="true">MNTGKLLLFTVILSSIISAGCSPQTDRDKWQNALLPDCSPPAQTVNLVDIKSQEPDIKLAMITMQGHANSGSKSRLCFEVWTKASGNTPQRFWLDYFKKKGRITEINQMSIDDCIDKYQSCYDKVIIYDPDLPVTINIATMIGSVEKGIVAAAAQAERFAGRYGKEIIDLRGRWKSNIEAQEWALDTLWPKMNHSVLACQHPTFAEHHLRDYLIRHKVFQFWVTGKNAEDNEKSDYEIEKCFAERLFAMTEPNIPLIGWIDGGADDHGLSEYYGVGLAGRYGKVMLGSNWGINLSFHGGINVDFEAMTADYRSRKPSKTVELEDDKVYVALAVQESGDAPIYWECVQKKAWDDPGRGRIPFGWSIAPGVFEMCPGIIEWFYENATENDHFYFCLSGLAYCHPYRNFLDRTPEPQAAFEQQLDIVNRYARMAGIRQMGLYTDAWLDFDREKNDPITLNFAQGLEGINTLIMGMGRDENALEIGPNYFIGDNKTLVSHVVNRWDAAKVQDRDEANRRFLADDIRRHTPKERPAFIYVHPLSWSYFPSDMIKVMEMLPDEYVVVSQDEYYRLYSEHTGKN</sequence>
<dbReference type="PANTHER" id="PTHR37321:SF1">
    <property type="entry name" value="EXPORTED PROTEIN"/>
    <property type="match status" value="1"/>
</dbReference>
<dbReference type="AlphaFoldDB" id="A0A1Q2MGD0"/>
<protein>
    <submittedName>
        <fullName evidence="4">Uncharacterized protein</fullName>
    </submittedName>
</protein>
<feature type="domain" description="GxGYxYP putative glycoside hydrolase third N-terminal" evidence="3">
    <location>
        <begin position="194"/>
        <end position="297"/>
    </location>
</feature>
<dbReference type="KEGG" id="pbas:SMSP2_01740"/>
<evidence type="ECO:0000259" key="3">
    <source>
        <dbReference type="Pfam" id="PF20958"/>
    </source>
</evidence>